<dbReference type="GO" id="GO:0005524">
    <property type="term" value="F:ATP binding"/>
    <property type="evidence" value="ECO:0007669"/>
    <property type="project" value="InterPro"/>
</dbReference>
<protein>
    <recommendedName>
        <fullName evidence="7">ABC transporter domain-containing protein</fullName>
    </recommendedName>
</protein>
<dbReference type="Pfam" id="PF00005">
    <property type="entry name" value="ABC_tran"/>
    <property type="match status" value="1"/>
</dbReference>
<dbReference type="VEuPathDB" id="FungiDB:PPTG_23888"/>
<evidence type="ECO:0000256" key="4">
    <source>
        <dbReference type="ARBA" id="ARBA00022989"/>
    </source>
</evidence>
<feature type="transmembrane region" description="Helical" evidence="6">
    <location>
        <begin position="481"/>
        <end position="510"/>
    </location>
</feature>
<reference evidence="9" key="1">
    <citation type="submission" date="2011-12" db="EMBL/GenBank/DDBJ databases">
        <authorList>
            <consortium name="The Broad Institute Genome Sequencing Platform"/>
            <person name="Russ C."/>
            <person name="Tyler B."/>
            <person name="Panabieres F."/>
            <person name="Shan W."/>
            <person name="Tripathy S."/>
            <person name="Grunwald N."/>
            <person name="Machado M."/>
            <person name="Young S.K."/>
            <person name="Zeng Q."/>
            <person name="Gargeya S."/>
            <person name="Fitzgerald M."/>
            <person name="Haas B."/>
            <person name="Abouelleil A."/>
            <person name="Alvarado L."/>
            <person name="Arachchi H.M."/>
            <person name="Berlin A."/>
            <person name="Chapman S.B."/>
            <person name="Gearin G."/>
            <person name="Goldberg J."/>
            <person name="Griggs A."/>
            <person name="Gujja S."/>
            <person name="Hansen M."/>
            <person name="Heiman D."/>
            <person name="Howarth C."/>
            <person name="Larimer J."/>
            <person name="Lui A."/>
            <person name="MacDonald P.J.P."/>
            <person name="McCowen C."/>
            <person name="Montmayeur A."/>
            <person name="Murphy C."/>
            <person name="Neiman D."/>
            <person name="Pearson M."/>
            <person name="Priest M."/>
            <person name="Roberts A."/>
            <person name="Saif S."/>
            <person name="Shea T."/>
            <person name="Sisk P."/>
            <person name="Stolte C."/>
            <person name="Sykes S."/>
            <person name="Wortman J."/>
            <person name="Nusbaum C."/>
            <person name="Birren B."/>
        </authorList>
    </citation>
    <scope>NUCLEOTIDE SEQUENCE [LARGE SCALE GENOMIC DNA]</scope>
    <source>
        <strain evidence="9">INRA-310</strain>
    </source>
</reference>
<sequence>MSSPVATPELSYESGKTLMAKGPQVLHDLMATKIPAATGRPLPEMEVRFSNLSLSADIVVADDHATKYELPTIPNELKKTLMGPKKLTVRKEILKNVSGRFAPGKITLLLGQPGSGKSALMKVLSGRFPMSRNITMEGDISFNSVAHKDIVDRLPQFVSYVNQRDKHFPTLTVKETLEFAHTFCGGKLLEQGKGMLEMGHRTTDAEALEATKNIFAHYPEIVIQQLGLQICQDTVVGDNMLRGVSGGERKRVTTGEMEFGMKYISLMDEISTGLDSAATYDIINTQRSVAHRLRKTVNCRNLIDYFENIPGVAPLPVGYNPATWMLECIGAGVGHGTEDLMDFVSYFKNSPYNQQLETNMAKEGIMTPSPDLPEMVFGKKRAANSMTQARFVIWRFFQMYWRTPSYSLTRMYLSIFLAVLFGLIFVTNDDYASYSGLNSGVGMVFMSGFFSSMAVFQSVMPLTCAERESFYRERASQTYNAFWYFMASTLAEIPYCFVSSLLFTAIFYYFVGFTGFATSVVFWLASALLVLMFVYLGQFFAYAMPSEEVAQIVGILFNSIFMMFIGFSPPAYAIPSGYTWLYDICPFKFPISVLIALVFADCDNEPTWNETTQAYENVNSQLGCQPMADAPETVGHITIKGYTEDYFGMKHHQIARNFGITIGIIVLFRIWAALALRFINHQKK</sequence>
<dbReference type="GeneID" id="20192487"/>
<dbReference type="AlphaFoldDB" id="W2PQ90"/>
<dbReference type="SUPFAM" id="SSF52540">
    <property type="entry name" value="P-loop containing nucleoside triphosphate hydrolases"/>
    <property type="match status" value="1"/>
</dbReference>
<dbReference type="PROSITE" id="PS50893">
    <property type="entry name" value="ABC_TRANSPORTER_2"/>
    <property type="match status" value="1"/>
</dbReference>
<dbReference type="FunFam" id="3.40.50.300:FF:000528">
    <property type="entry name" value="ABC transporter G family member 31"/>
    <property type="match status" value="1"/>
</dbReference>
<organism evidence="8 9">
    <name type="scientific">Phytophthora nicotianae (strain INRA-310)</name>
    <name type="common">Phytophthora parasitica</name>
    <dbReference type="NCBI Taxonomy" id="761204"/>
    <lineage>
        <taxon>Eukaryota</taxon>
        <taxon>Sar</taxon>
        <taxon>Stramenopiles</taxon>
        <taxon>Oomycota</taxon>
        <taxon>Peronosporomycetes</taxon>
        <taxon>Peronosporales</taxon>
        <taxon>Peronosporaceae</taxon>
        <taxon>Phytophthora</taxon>
    </lineage>
</organism>
<dbReference type="Gene3D" id="3.40.50.300">
    <property type="entry name" value="P-loop containing nucleotide triphosphate hydrolases"/>
    <property type="match status" value="1"/>
</dbReference>
<keyword evidence="4 6" id="KW-1133">Transmembrane helix</keyword>
<reference evidence="8 9" key="2">
    <citation type="submission" date="2013-11" db="EMBL/GenBank/DDBJ databases">
        <title>The Genome Sequence of Phytophthora parasitica INRA-310.</title>
        <authorList>
            <consortium name="The Broad Institute Genomics Platform"/>
            <person name="Russ C."/>
            <person name="Tyler B."/>
            <person name="Panabieres F."/>
            <person name="Shan W."/>
            <person name="Tripathy S."/>
            <person name="Grunwald N."/>
            <person name="Machado M."/>
            <person name="Johnson C.S."/>
            <person name="Arredondo F."/>
            <person name="Hong C."/>
            <person name="Coffey M."/>
            <person name="Young S.K."/>
            <person name="Zeng Q."/>
            <person name="Gargeya S."/>
            <person name="Fitzgerald M."/>
            <person name="Abouelleil A."/>
            <person name="Alvarado L."/>
            <person name="Chapman S.B."/>
            <person name="Gainer-Dewar J."/>
            <person name="Goldberg J."/>
            <person name="Griggs A."/>
            <person name="Gujja S."/>
            <person name="Hansen M."/>
            <person name="Howarth C."/>
            <person name="Imamovic A."/>
            <person name="Ireland A."/>
            <person name="Larimer J."/>
            <person name="McCowan C."/>
            <person name="Murphy C."/>
            <person name="Pearson M."/>
            <person name="Poon T.W."/>
            <person name="Priest M."/>
            <person name="Roberts A."/>
            <person name="Saif S."/>
            <person name="Shea T."/>
            <person name="Sykes S."/>
            <person name="Wortman J."/>
            <person name="Nusbaum C."/>
            <person name="Birren B."/>
        </authorList>
    </citation>
    <scope>NUCLEOTIDE SEQUENCE [LARGE SCALE GENOMIC DNA]</scope>
    <source>
        <strain evidence="8 9">INRA-310</strain>
    </source>
</reference>
<keyword evidence="3 6" id="KW-0812">Transmembrane</keyword>
<feature type="transmembrane region" description="Helical" evidence="6">
    <location>
        <begin position="516"/>
        <end position="537"/>
    </location>
</feature>
<dbReference type="OrthoDB" id="66620at2759"/>
<evidence type="ECO:0000256" key="3">
    <source>
        <dbReference type="ARBA" id="ARBA00022692"/>
    </source>
</evidence>
<evidence type="ECO:0000256" key="1">
    <source>
        <dbReference type="ARBA" id="ARBA00004141"/>
    </source>
</evidence>
<dbReference type="GO" id="GO:0140359">
    <property type="term" value="F:ABC-type transporter activity"/>
    <property type="evidence" value="ECO:0007669"/>
    <property type="project" value="InterPro"/>
</dbReference>
<proteinExistence type="predicted"/>
<evidence type="ECO:0000256" key="6">
    <source>
        <dbReference type="SAM" id="Phobius"/>
    </source>
</evidence>
<feature type="domain" description="ABC transporter" evidence="7">
    <location>
        <begin position="77"/>
        <end position="352"/>
    </location>
</feature>
<dbReference type="RefSeq" id="XP_008911986.1">
    <property type="nucleotide sequence ID" value="XM_008913738.1"/>
</dbReference>
<dbReference type="GO" id="GO:0016887">
    <property type="term" value="F:ATP hydrolysis activity"/>
    <property type="evidence" value="ECO:0007669"/>
    <property type="project" value="InterPro"/>
</dbReference>
<name>W2PQ90_PHYN3</name>
<feature type="transmembrane region" description="Helical" evidence="6">
    <location>
        <begin position="440"/>
        <end position="460"/>
    </location>
</feature>
<evidence type="ECO:0000256" key="5">
    <source>
        <dbReference type="ARBA" id="ARBA00023136"/>
    </source>
</evidence>
<comment type="subcellular location">
    <subcellularLocation>
        <location evidence="1">Membrane</location>
        <topology evidence="1">Multi-pass membrane protein</topology>
    </subcellularLocation>
</comment>
<evidence type="ECO:0000313" key="8">
    <source>
        <dbReference type="EMBL" id="ETN02771.1"/>
    </source>
</evidence>
<dbReference type="OMA" id="HKQISYE"/>
<dbReference type="PANTHER" id="PTHR19241">
    <property type="entry name" value="ATP-BINDING CASSETTE TRANSPORTER"/>
    <property type="match status" value="1"/>
</dbReference>
<dbReference type="InterPro" id="IPR003439">
    <property type="entry name" value="ABC_transporter-like_ATP-bd"/>
</dbReference>
<gene>
    <name evidence="8" type="ORF">PPTG_23888</name>
</gene>
<keyword evidence="2" id="KW-0813">Transport</keyword>
<dbReference type="InterPro" id="IPR010929">
    <property type="entry name" value="PDR_CDR_ABC"/>
</dbReference>
<dbReference type="Pfam" id="PF01061">
    <property type="entry name" value="ABC2_membrane"/>
    <property type="match status" value="1"/>
</dbReference>
<dbReference type="Proteomes" id="UP000018817">
    <property type="component" value="Unassembled WGS sequence"/>
</dbReference>
<feature type="transmembrane region" description="Helical" evidence="6">
    <location>
        <begin position="549"/>
        <end position="568"/>
    </location>
</feature>
<feature type="transmembrane region" description="Helical" evidence="6">
    <location>
        <begin position="411"/>
        <end position="428"/>
    </location>
</feature>
<keyword evidence="5 6" id="KW-0472">Membrane</keyword>
<accession>W2PQ90</accession>
<feature type="transmembrane region" description="Helical" evidence="6">
    <location>
        <begin position="658"/>
        <end position="679"/>
    </location>
</feature>
<dbReference type="InterPro" id="IPR013525">
    <property type="entry name" value="ABC2_TM"/>
</dbReference>
<dbReference type="InterPro" id="IPR027417">
    <property type="entry name" value="P-loop_NTPase"/>
</dbReference>
<evidence type="ECO:0000256" key="2">
    <source>
        <dbReference type="ARBA" id="ARBA00022448"/>
    </source>
</evidence>
<evidence type="ECO:0000313" key="9">
    <source>
        <dbReference type="Proteomes" id="UP000018817"/>
    </source>
</evidence>
<dbReference type="GO" id="GO:0016020">
    <property type="term" value="C:membrane"/>
    <property type="evidence" value="ECO:0007669"/>
    <property type="project" value="UniProtKB-SubCell"/>
</dbReference>
<dbReference type="EMBL" id="KI669615">
    <property type="protein sequence ID" value="ETN02771.1"/>
    <property type="molecule type" value="Genomic_DNA"/>
</dbReference>
<evidence type="ECO:0000259" key="7">
    <source>
        <dbReference type="PROSITE" id="PS50893"/>
    </source>
</evidence>
<dbReference type="Pfam" id="PF06422">
    <property type="entry name" value="PDR_CDR"/>
    <property type="match status" value="1"/>
</dbReference>